<dbReference type="PANTHER" id="PTHR47963">
    <property type="entry name" value="DEAD-BOX ATP-DEPENDENT RNA HELICASE 47, MITOCHONDRIAL"/>
    <property type="match status" value="1"/>
</dbReference>
<dbReference type="GO" id="GO:0005524">
    <property type="term" value="F:ATP binding"/>
    <property type="evidence" value="ECO:0007669"/>
    <property type="project" value="UniProtKB-KW"/>
</dbReference>
<keyword evidence="4 5" id="KW-0067">ATP-binding</keyword>
<dbReference type="Pfam" id="PF00270">
    <property type="entry name" value="DEAD"/>
    <property type="match status" value="1"/>
</dbReference>
<feature type="region of interest" description="Disordered" evidence="6">
    <location>
        <begin position="373"/>
        <end position="394"/>
    </location>
</feature>
<evidence type="ECO:0000256" key="4">
    <source>
        <dbReference type="ARBA" id="ARBA00022840"/>
    </source>
</evidence>
<dbReference type="GO" id="GO:0005829">
    <property type="term" value="C:cytosol"/>
    <property type="evidence" value="ECO:0007669"/>
    <property type="project" value="TreeGrafter"/>
</dbReference>
<keyword evidence="2 5" id="KW-0378">Hydrolase</keyword>
<dbReference type="InterPro" id="IPR001650">
    <property type="entry name" value="Helicase_C-like"/>
</dbReference>
<dbReference type="GO" id="GO:0005840">
    <property type="term" value="C:ribosome"/>
    <property type="evidence" value="ECO:0007669"/>
    <property type="project" value="TreeGrafter"/>
</dbReference>
<dbReference type="PANTHER" id="PTHR47963:SF7">
    <property type="entry name" value="ATP-DEPENDENT RNA HELICASE YFML-RELATED"/>
    <property type="match status" value="1"/>
</dbReference>
<dbReference type="InterPro" id="IPR014001">
    <property type="entry name" value="Helicase_ATP-bd"/>
</dbReference>
<dbReference type="GO" id="GO:0033592">
    <property type="term" value="F:RNA strand annealing activity"/>
    <property type="evidence" value="ECO:0007669"/>
    <property type="project" value="TreeGrafter"/>
</dbReference>
<dbReference type="SMART" id="SM00490">
    <property type="entry name" value="HELICc"/>
    <property type="match status" value="1"/>
</dbReference>
<comment type="similarity">
    <text evidence="5">Belongs to the DEAD box helicase family.</text>
</comment>
<evidence type="ECO:0000313" key="10">
    <source>
        <dbReference type="Proteomes" id="UP000271031"/>
    </source>
</evidence>
<gene>
    <name evidence="9" type="ORF">EDM56_02880</name>
</gene>
<feature type="domain" description="Helicase ATP-binding" evidence="7">
    <location>
        <begin position="34"/>
        <end position="204"/>
    </location>
</feature>
<dbReference type="GO" id="GO:0009409">
    <property type="term" value="P:response to cold"/>
    <property type="evidence" value="ECO:0007669"/>
    <property type="project" value="TreeGrafter"/>
</dbReference>
<evidence type="ECO:0000256" key="5">
    <source>
        <dbReference type="RuleBase" id="RU000492"/>
    </source>
</evidence>
<dbReference type="CDD" id="cd00268">
    <property type="entry name" value="DEADc"/>
    <property type="match status" value="1"/>
</dbReference>
<sequence length="394" mass="43943">MSQTFSSLLTIEPLLHKLAERKFIEATPIQANAIPAVLDGNDVIAEAPTGSGKTLAYLLPICEKLDPSIKEIQALILAPTHELVMQITKEAELYAGALGLGAASVIGGVDVKRQLDRLKKNPSILVATPGRLIELLEQRKVKVHMVRTLVVDEADRMLDSGFSRAVQQISKRVMRDTQRVFFSATLPSVVVETIKSMMQKEPVLIQASGPDSKYSVLHFYLVSEPRKRADTLRRLIRLVNAKSTIVFVNTLEKVEEIQSKLAYHHLECRLIHRDTSKEDRSRTLTDFRKQAFPVLIATDVAARGLDIQGVECVVHFEPAMDADAYVHRSGRTGRMGAAGLVFSVIAPQERFIIEKFSKKTGIPIVEKEMAFGELKDPRPPKQATVHKKRPFRTK</sequence>
<dbReference type="SMART" id="SM00487">
    <property type="entry name" value="DEXDc"/>
    <property type="match status" value="1"/>
</dbReference>
<dbReference type="OrthoDB" id="9805696at2"/>
<keyword evidence="10" id="KW-1185">Reference proteome</keyword>
<dbReference type="CDD" id="cd18787">
    <property type="entry name" value="SF2_C_DEAD"/>
    <property type="match status" value="1"/>
</dbReference>
<reference evidence="9 10" key="1">
    <citation type="submission" date="2018-10" db="EMBL/GenBank/DDBJ databases">
        <title>Phylogenomics of Brevibacillus.</title>
        <authorList>
            <person name="Dunlap C."/>
        </authorList>
    </citation>
    <scope>NUCLEOTIDE SEQUENCE [LARGE SCALE GENOMIC DNA]</scope>
    <source>
        <strain evidence="9 10">JCM 15716</strain>
    </source>
</reference>
<evidence type="ECO:0000256" key="3">
    <source>
        <dbReference type="ARBA" id="ARBA00022806"/>
    </source>
</evidence>
<dbReference type="Pfam" id="PF00271">
    <property type="entry name" value="Helicase_C"/>
    <property type="match status" value="1"/>
</dbReference>
<dbReference type="EMBL" id="RHHQ01000004">
    <property type="protein sequence ID" value="RNB91716.1"/>
    <property type="molecule type" value="Genomic_DNA"/>
</dbReference>
<evidence type="ECO:0000256" key="6">
    <source>
        <dbReference type="SAM" id="MobiDB-lite"/>
    </source>
</evidence>
<dbReference type="InterPro" id="IPR011545">
    <property type="entry name" value="DEAD/DEAH_box_helicase_dom"/>
</dbReference>
<evidence type="ECO:0000259" key="8">
    <source>
        <dbReference type="PROSITE" id="PS51194"/>
    </source>
</evidence>
<dbReference type="PROSITE" id="PS51192">
    <property type="entry name" value="HELICASE_ATP_BIND_1"/>
    <property type="match status" value="1"/>
</dbReference>
<name>A0A3M8DUE5_9BACL</name>
<dbReference type="AlphaFoldDB" id="A0A3M8DUE5"/>
<protein>
    <submittedName>
        <fullName evidence="9">DEAD/DEAH box helicase</fullName>
    </submittedName>
</protein>
<dbReference type="InterPro" id="IPR027417">
    <property type="entry name" value="P-loop_NTPase"/>
</dbReference>
<dbReference type="PROSITE" id="PS00039">
    <property type="entry name" value="DEAD_ATP_HELICASE"/>
    <property type="match status" value="1"/>
</dbReference>
<dbReference type="RefSeq" id="WP_122916379.1">
    <property type="nucleotide sequence ID" value="NZ_RHHQ01000004.1"/>
</dbReference>
<dbReference type="InterPro" id="IPR000629">
    <property type="entry name" value="RNA-helicase_DEAD-box_CS"/>
</dbReference>
<evidence type="ECO:0000313" key="9">
    <source>
        <dbReference type="EMBL" id="RNB91716.1"/>
    </source>
</evidence>
<evidence type="ECO:0000256" key="1">
    <source>
        <dbReference type="ARBA" id="ARBA00022741"/>
    </source>
</evidence>
<dbReference type="InterPro" id="IPR044742">
    <property type="entry name" value="DEAD/DEAH_RhlB"/>
</dbReference>
<comment type="caution">
    <text evidence="9">The sequence shown here is derived from an EMBL/GenBank/DDBJ whole genome shotgun (WGS) entry which is preliminary data.</text>
</comment>
<evidence type="ECO:0000256" key="2">
    <source>
        <dbReference type="ARBA" id="ARBA00022801"/>
    </source>
</evidence>
<organism evidence="9 10">
    <name type="scientific">Brevibacillus fluminis</name>
    <dbReference type="NCBI Taxonomy" id="511487"/>
    <lineage>
        <taxon>Bacteria</taxon>
        <taxon>Bacillati</taxon>
        <taxon>Bacillota</taxon>
        <taxon>Bacilli</taxon>
        <taxon>Bacillales</taxon>
        <taxon>Paenibacillaceae</taxon>
        <taxon>Brevibacillus</taxon>
    </lineage>
</organism>
<dbReference type="Proteomes" id="UP000271031">
    <property type="component" value="Unassembled WGS sequence"/>
</dbReference>
<proteinExistence type="inferred from homology"/>
<feature type="compositionally biased region" description="Basic residues" evidence="6">
    <location>
        <begin position="384"/>
        <end position="394"/>
    </location>
</feature>
<dbReference type="Gene3D" id="3.40.50.300">
    <property type="entry name" value="P-loop containing nucleotide triphosphate hydrolases"/>
    <property type="match status" value="2"/>
</dbReference>
<accession>A0A3M8DUE5</accession>
<dbReference type="PROSITE" id="PS51194">
    <property type="entry name" value="HELICASE_CTER"/>
    <property type="match status" value="1"/>
</dbReference>
<dbReference type="SUPFAM" id="SSF52540">
    <property type="entry name" value="P-loop containing nucleoside triphosphate hydrolases"/>
    <property type="match status" value="1"/>
</dbReference>
<dbReference type="GO" id="GO:0003724">
    <property type="term" value="F:RNA helicase activity"/>
    <property type="evidence" value="ECO:0007669"/>
    <property type="project" value="TreeGrafter"/>
</dbReference>
<dbReference type="InterPro" id="IPR050547">
    <property type="entry name" value="DEAD_box_RNA_helicases"/>
</dbReference>
<keyword evidence="1 5" id="KW-0547">Nucleotide-binding</keyword>
<evidence type="ECO:0000259" key="7">
    <source>
        <dbReference type="PROSITE" id="PS51192"/>
    </source>
</evidence>
<feature type="domain" description="Helicase C-terminal" evidence="8">
    <location>
        <begin position="231"/>
        <end position="375"/>
    </location>
</feature>
<dbReference type="GO" id="GO:0016787">
    <property type="term" value="F:hydrolase activity"/>
    <property type="evidence" value="ECO:0007669"/>
    <property type="project" value="UniProtKB-KW"/>
</dbReference>
<keyword evidence="3 5" id="KW-0347">Helicase</keyword>